<proteinExistence type="predicted"/>
<gene>
    <name evidence="1" type="ORF">IX84_08325</name>
</gene>
<dbReference type="RefSeq" id="WP_044218435.1">
    <property type="nucleotide sequence ID" value="NZ_JBKAGJ010000018.1"/>
</dbReference>
<comment type="caution">
    <text evidence="1">The sequence shown here is derived from an EMBL/GenBank/DDBJ whole genome shotgun (WGS) entry which is preliminary data.</text>
</comment>
<evidence type="ECO:0000313" key="2">
    <source>
        <dbReference type="Proteomes" id="UP000029736"/>
    </source>
</evidence>
<protein>
    <recommendedName>
        <fullName evidence="3">Outer membrane protein beta-barrel domain-containing protein</fullName>
    </recommendedName>
</protein>
<dbReference type="STRING" id="1524460.IX84_08325"/>
<dbReference type="AlphaFoldDB" id="A0A098SC93"/>
<name>A0A098SC93_9BACT</name>
<sequence>MTRLFLITILLALQAFGLFAQPISFGLTPRLVAPVVTDAKIGQGWAAEAWSKVEIGPGNGLKLKLGYQQIGDYNSAVETKRTYVFPDRTIRQTESARIKGLETWYVDLSFWQYTWDIKSRWSFELGARYSFSTQARGPYELRQSLGFGSGRFFSGGFGEEMLRGHDFGLHLSGAFELFDGCWLEAQAYQGLLNQWKDFEDFEGPTVYVTTLSVGLAFRLF</sequence>
<keyword evidence="2" id="KW-1185">Reference proteome</keyword>
<organism evidence="1 2">
    <name type="scientific">Phaeodactylibacter xiamenensis</name>
    <dbReference type="NCBI Taxonomy" id="1524460"/>
    <lineage>
        <taxon>Bacteria</taxon>
        <taxon>Pseudomonadati</taxon>
        <taxon>Bacteroidota</taxon>
        <taxon>Saprospiria</taxon>
        <taxon>Saprospirales</taxon>
        <taxon>Haliscomenobacteraceae</taxon>
        <taxon>Phaeodactylibacter</taxon>
    </lineage>
</organism>
<reference evidence="1 2" key="1">
    <citation type="journal article" date="2014" name="Int. J. Syst. Evol. Microbiol.">
        <title>Phaeodactylibacter xiamenensis gen. nov., sp. nov., a member of the family Saprospiraceae isolated from the marine alga Phaeodactylum tricornutum.</title>
        <authorList>
            <person name="Chen Z.Jr."/>
            <person name="Lei X."/>
            <person name="Lai Q."/>
            <person name="Li Y."/>
            <person name="Zhang B."/>
            <person name="Zhang J."/>
            <person name="Zhang H."/>
            <person name="Yang L."/>
            <person name="Zheng W."/>
            <person name="Tian Y."/>
            <person name="Yu Z."/>
            <person name="Xu H.Jr."/>
            <person name="Zheng T."/>
        </authorList>
    </citation>
    <scope>NUCLEOTIDE SEQUENCE [LARGE SCALE GENOMIC DNA]</scope>
    <source>
        <strain evidence="1 2">KD52</strain>
    </source>
</reference>
<accession>A0A098SC93</accession>
<dbReference type="Proteomes" id="UP000029736">
    <property type="component" value="Unassembled WGS sequence"/>
</dbReference>
<evidence type="ECO:0008006" key="3">
    <source>
        <dbReference type="Google" id="ProtNLM"/>
    </source>
</evidence>
<evidence type="ECO:0000313" key="1">
    <source>
        <dbReference type="EMBL" id="KGE88662.1"/>
    </source>
</evidence>
<dbReference type="EMBL" id="JPOS01000018">
    <property type="protein sequence ID" value="KGE88662.1"/>
    <property type="molecule type" value="Genomic_DNA"/>
</dbReference>